<comment type="catalytic activity">
    <reaction evidence="8">
        <text>L-seryl-[protein] + ATP = O-phospho-L-seryl-[protein] + ADP + H(+)</text>
        <dbReference type="Rhea" id="RHEA:17989"/>
        <dbReference type="Rhea" id="RHEA-COMP:9863"/>
        <dbReference type="Rhea" id="RHEA-COMP:11604"/>
        <dbReference type="ChEBI" id="CHEBI:15378"/>
        <dbReference type="ChEBI" id="CHEBI:29999"/>
        <dbReference type="ChEBI" id="CHEBI:30616"/>
        <dbReference type="ChEBI" id="CHEBI:83421"/>
        <dbReference type="ChEBI" id="CHEBI:456216"/>
        <dbReference type="EC" id="2.7.11.1"/>
    </reaction>
</comment>
<dbReference type="SUPFAM" id="SSF56112">
    <property type="entry name" value="Protein kinase-like (PK-like)"/>
    <property type="match status" value="1"/>
</dbReference>
<keyword evidence="4" id="KW-0547">Nucleotide-binding</keyword>
<dbReference type="GeneID" id="16078543"/>
<dbReference type="PANTHER" id="PTHR22967:SF57">
    <property type="entry name" value="AUXILIN, ISOFORM A-RELATED"/>
    <property type="match status" value="1"/>
</dbReference>
<protein>
    <recommendedName>
        <fullName evidence="1">non-specific serine/threonine protein kinase</fullName>
        <ecNumber evidence="1">2.7.11.1</ecNumber>
    </recommendedName>
</protein>
<dbReference type="GO" id="GO:0005524">
    <property type="term" value="F:ATP binding"/>
    <property type="evidence" value="ECO:0007669"/>
    <property type="project" value="UniProtKB-KW"/>
</dbReference>
<keyword evidence="2" id="KW-0723">Serine/threonine-protein kinase</keyword>
<dbReference type="OrthoDB" id="248923at2759"/>
<evidence type="ECO:0000256" key="1">
    <source>
        <dbReference type="ARBA" id="ARBA00012513"/>
    </source>
</evidence>
<dbReference type="PROSITE" id="PS00108">
    <property type="entry name" value="PROTEIN_KINASE_ST"/>
    <property type="match status" value="1"/>
</dbReference>
<evidence type="ECO:0000259" key="9">
    <source>
        <dbReference type="PROSITE" id="PS50011"/>
    </source>
</evidence>
<evidence type="ECO:0000256" key="8">
    <source>
        <dbReference type="ARBA" id="ARBA00048679"/>
    </source>
</evidence>
<keyword evidence="6" id="KW-0067">ATP-binding</keyword>
<comment type="catalytic activity">
    <reaction evidence="7">
        <text>L-threonyl-[protein] + ATP = O-phospho-L-threonyl-[protein] + ADP + H(+)</text>
        <dbReference type="Rhea" id="RHEA:46608"/>
        <dbReference type="Rhea" id="RHEA-COMP:11060"/>
        <dbReference type="Rhea" id="RHEA-COMP:11605"/>
        <dbReference type="ChEBI" id="CHEBI:15378"/>
        <dbReference type="ChEBI" id="CHEBI:30013"/>
        <dbReference type="ChEBI" id="CHEBI:30616"/>
        <dbReference type="ChEBI" id="CHEBI:61977"/>
        <dbReference type="ChEBI" id="CHEBI:456216"/>
        <dbReference type="EC" id="2.7.11.1"/>
    </reaction>
</comment>
<evidence type="ECO:0000256" key="5">
    <source>
        <dbReference type="ARBA" id="ARBA00022777"/>
    </source>
</evidence>
<dbReference type="AlphaFoldDB" id="F2TZG7"/>
<gene>
    <name evidence="10" type="ORF">PTSG_01962</name>
</gene>
<dbReference type="EMBL" id="GL832957">
    <property type="protein sequence ID" value="EGD78991.1"/>
    <property type="molecule type" value="Genomic_DNA"/>
</dbReference>
<evidence type="ECO:0000256" key="6">
    <source>
        <dbReference type="ARBA" id="ARBA00022840"/>
    </source>
</evidence>
<dbReference type="OMA" id="PLPEMWV"/>
<dbReference type="GO" id="GO:0005737">
    <property type="term" value="C:cytoplasm"/>
    <property type="evidence" value="ECO:0007669"/>
    <property type="project" value="TreeGrafter"/>
</dbReference>
<dbReference type="SMART" id="SM00220">
    <property type="entry name" value="S_TKc"/>
    <property type="match status" value="1"/>
</dbReference>
<dbReference type="KEGG" id="sre:PTSG_01962"/>
<feature type="domain" description="Protein kinase" evidence="9">
    <location>
        <begin position="52"/>
        <end position="305"/>
    </location>
</feature>
<evidence type="ECO:0000256" key="3">
    <source>
        <dbReference type="ARBA" id="ARBA00022679"/>
    </source>
</evidence>
<keyword evidence="3" id="KW-0808">Transferase</keyword>
<evidence type="ECO:0000256" key="4">
    <source>
        <dbReference type="ARBA" id="ARBA00022741"/>
    </source>
</evidence>
<dbReference type="EC" id="2.7.11.1" evidence="1"/>
<keyword evidence="11" id="KW-1185">Reference proteome</keyword>
<dbReference type="InterPro" id="IPR008271">
    <property type="entry name" value="Ser/Thr_kinase_AS"/>
</dbReference>
<evidence type="ECO:0000313" key="11">
    <source>
        <dbReference type="Proteomes" id="UP000007799"/>
    </source>
</evidence>
<organism evidence="11">
    <name type="scientific">Salpingoeca rosetta (strain ATCC 50818 / BSB-021)</name>
    <dbReference type="NCBI Taxonomy" id="946362"/>
    <lineage>
        <taxon>Eukaryota</taxon>
        <taxon>Choanoflagellata</taxon>
        <taxon>Craspedida</taxon>
        <taxon>Salpingoecidae</taxon>
        <taxon>Salpingoeca</taxon>
    </lineage>
</organism>
<accession>F2TZG7</accession>
<dbReference type="RefSeq" id="XP_004997947.1">
    <property type="nucleotide sequence ID" value="XM_004997890.1"/>
</dbReference>
<evidence type="ECO:0000256" key="7">
    <source>
        <dbReference type="ARBA" id="ARBA00047899"/>
    </source>
</evidence>
<evidence type="ECO:0000313" key="10">
    <source>
        <dbReference type="EMBL" id="EGD78991.1"/>
    </source>
</evidence>
<dbReference type="PANTHER" id="PTHR22967">
    <property type="entry name" value="SERINE/THREONINE PROTEIN KINASE"/>
    <property type="match status" value="1"/>
</dbReference>
<evidence type="ECO:0000256" key="2">
    <source>
        <dbReference type="ARBA" id="ARBA00022527"/>
    </source>
</evidence>
<dbReference type="InterPro" id="IPR000719">
    <property type="entry name" value="Prot_kinase_dom"/>
</dbReference>
<dbReference type="eggNOG" id="KOG1989">
    <property type="taxonomic scope" value="Eukaryota"/>
</dbReference>
<dbReference type="PROSITE" id="PS50011">
    <property type="entry name" value="PROTEIN_KINASE_DOM"/>
    <property type="match status" value="1"/>
</dbReference>
<dbReference type="Pfam" id="PF00069">
    <property type="entry name" value="Pkinase"/>
    <property type="match status" value="1"/>
</dbReference>
<dbReference type="GO" id="GO:0004674">
    <property type="term" value="F:protein serine/threonine kinase activity"/>
    <property type="evidence" value="ECO:0007669"/>
    <property type="project" value="UniProtKB-KW"/>
</dbReference>
<dbReference type="Proteomes" id="UP000007799">
    <property type="component" value="Unassembled WGS sequence"/>
</dbReference>
<proteinExistence type="predicted"/>
<dbReference type="InParanoid" id="F2TZG7"/>
<sequence>MSSVWDRCMQWWQETVATPPRVQADRQQDGSVASALSLLGGKEEIDLPGQRLRIERVIAQGGFAVVLEATDARDPSHKFALKKLLAHDRERLDLIKAEIKVMLSARSPAEVLLLMELCPGCVIDVVLSHEQGVPAHTIKSFFTQAADAVSFLHAQSPPIIHRDIKAENFLLTHDNVVKLCDFGSCTTETIDPAALDYRAKMATAERLEAMTTPQNRSPEMLDLFSEQPINEKLDVWALGCLLHVLCHRVHPFEDGAKLAIVNVKYKVPQSSQYAAFDHVIAERLFVKDVAARATAQQAKDAVAALDI</sequence>
<name>F2TZG7_SALR5</name>
<keyword evidence="5 10" id="KW-0418">Kinase</keyword>
<dbReference type="InterPro" id="IPR011009">
    <property type="entry name" value="Kinase-like_dom_sf"/>
</dbReference>
<dbReference type="STRING" id="946362.F2TZG7"/>
<reference evidence="10" key="1">
    <citation type="submission" date="2009-08" db="EMBL/GenBank/DDBJ databases">
        <title>Annotation of Salpingoeca rosetta.</title>
        <authorList>
            <consortium name="The Broad Institute Genome Sequencing Platform"/>
            <person name="Russ C."/>
            <person name="Cuomo C."/>
            <person name="Burger G."/>
            <person name="Gray M.W."/>
            <person name="Holland P.W.H."/>
            <person name="King N."/>
            <person name="Lang F.B.F."/>
            <person name="Roger A.J."/>
            <person name="Ruiz-Trillo I."/>
            <person name="Young S.K."/>
            <person name="Zeng Q."/>
            <person name="Gargeya S."/>
            <person name="Alvarado L."/>
            <person name="Berlin A."/>
            <person name="Chapman S.B."/>
            <person name="Chen Z."/>
            <person name="Freedman E."/>
            <person name="Gellesch M."/>
            <person name="Goldberg J."/>
            <person name="Griggs A."/>
            <person name="Gujja S."/>
            <person name="Heilman E."/>
            <person name="Heiman D."/>
            <person name="Howarth C."/>
            <person name="Mehta T."/>
            <person name="Neiman D."/>
            <person name="Pearson M."/>
            <person name="Roberts A."/>
            <person name="Saif S."/>
            <person name="Shea T."/>
            <person name="Shenoy N."/>
            <person name="Sisk P."/>
            <person name="Stolte C."/>
            <person name="Sykes S."/>
            <person name="White J."/>
            <person name="Yandava C."/>
            <person name="Haas B."/>
            <person name="Nusbaum C."/>
            <person name="Birren B."/>
        </authorList>
    </citation>
    <scope>NUCLEOTIDE SEQUENCE [LARGE SCALE GENOMIC DNA]</scope>
    <source>
        <strain evidence="10">ATCC 50818</strain>
    </source>
</reference>
<dbReference type="Gene3D" id="1.10.510.10">
    <property type="entry name" value="Transferase(Phosphotransferase) domain 1"/>
    <property type="match status" value="1"/>
</dbReference>